<dbReference type="InterPro" id="IPR011075">
    <property type="entry name" value="TetR_C"/>
</dbReference>
<comment type="caution">
    <text evidence="6">The sequence shown here is derived from an EMBL/GenBank/DDBJ whole genome shotgun (WGS) entry which is preliminary data.</text>
</comment>
<evidence type="ECO:0000256" key="4">
    <source>
        <dbReference type="PROSITE-ProRule" id="PRU00335"/>
    </source>
</evidence>
<protein>
    <submittedName>
        <fullName evidence="6">TetR family transcriptional regulator</fullName>
    </submittedName>
</protein>
<dbReference type="SUPFAM" id="SSF48498">
    <property type="entry name" value="Tetracyclin repressor-like, C-terminal domain"/>
    <property type="match status" value="1"/>
</dbReference>
<keyword evidence="7" id="KW-1185">Reference proteome</keyword>
<dbReference type="OrthoDB" id="9795242at2"/>
<keyword evidence="3" id="KW-0804">Transcription</keyword>
<dbReference type="SUPFAM" id="SSF46689">
    <property type="entry name" value="Homeodomain-like"/>
    <property type="match status" value="1"/>
</dbReference>
<dbReference type="InterPro" id="IPR009057">
    <property type="entry name" value="Homeodomain-like_sf"/>
</dbReference>
<evidence type="ECO:0000313" key="6">
    <source>
        <dbReference type="EMBL" id="OCK43472.1"/>
    </source>
</evidence>
<dbReference type="AlphaFoldDB" id="A0A1B9Y101"/>
<dbReference type="Pfam" id="PF00440">
    <property type="entry name" value="TetR_N"/>
    <property type="match status" value="1"/>
</dbReference>
<dbReference type="Gene3D" id="1.10.357.10">
    <property type="entry name" value="Tetracycline Repressor, domain 2"/>
    <property type="match status" value="1"/>
</dbReference>
<dbReference type="Proteomes" id="UP000093186">
    <property type="component" value="Unassembled WGS sequence"/>
</dbReference>
<dbReference type="EMBL" id="MAKX01000001">
    <property type="protein sequence ID" value="OCK43472.1"/>
    <property type="molecule type" value="Genomic_DNA"/>
</dbReference>
<gene>
    <name evidence="6" type="ORF">BA195_01855</name>
</gene>
<keyword evidence="2 4" id="KW-0238">DNA-binding</keyword>
<dbReference type="PROSITE" id="PS50977">
    <property type="entry name" value="HTH_TETR_2"/>
    <property type="match status" value="1"/>
</dbReference>
<accession>A0A1B9Y101</accession>
<dbReference type="STRING" id="447689.BA195_01855"/>
<dbReference type="InterPro" id="IPR001647">
    <property type="entry name" value="HTH_TetR"/>
</dbReference>
<reference evidence="6 7" key="1">
    <citation type="submission" date="2016-06" db="EMBL/GenBank/DDBJ databases">
        <title>Draft Genome Sequence of Tenacibaculum soleae UCD-KL19.</title>
        <authorList>
            <person name="Eisen J.A."/>
            <person name="Coil D.A."/>
            <person name="Lujan K.M."/>
        </authorList>
    </citation>
    <scope>NUCLEOTIDE SEQUENCE [LARGE SCALE GENOMIC DNA]</scope>
    <source>
        <strain evidence="6 7">UCD-KL19</strain>
    </source>
</reference>
<name>A0A1B9Y101_9FLAO</name>
<dbReference type="Gene3D" id="1.10.10.60">
    <property type="entry name" value="Homeodomain-like"/>
    <property type="match status" value="1"/>
</dbReference>
<dbReference type="InterPro" id="IPR036271">
    <property type="entry name" value="Tet_transcr_reg_TetR-rel_C_sf"/>
</dbReference>
<evidence type="ECO:0000259" key="5">
    <source>
        <dbReference type="PROSITE" id="PS50977"/>
    </source>
</evidence>
<evidence type="ECO:0000256" key="1">
    <source>
        <dbReference type="ARBA" id="ARBA00023015"/>
    </source>
</evidence>
<evidence type="ECO:0000256" key="2">
    <source>
        <dbReference type="ARBA" id="ARBA00023125"/>
    </source>
</evidence>
<keyword evidence="1" id="KW-0805">Transcription regulation</keyword>
<feature type="domain" description="HTH tetR-type" evidence="5">
    <location>
        <begin position="6"/>
        <end position="66"/>
    </location>
</feature>
<dbReference type="Pfam" id="PF16925">
    <property type="entry name" value="TetR_C_13"/>
    <property type="match status" value="1"/>
</dbReference>
<evidence type="ECO:0000256" key="3">
    <source>
        <dbReference type="ARBA" id="ARBA00023163"/>
    </source>
</evidence>
<dbReference type="PANTHER" id="PTHR47506">
    <property type="entry name" value="TRANSCRIPTIONAL REGULATORY PROTEIN"/>
    <property type="match status" value="1"/>
</dbReference>
<dbReference type="GO" id="GO:0003677">
    <property type="term" value="F:DNA binding"/>
    <property type="evidence" value="ECO:0007669"/>
    <property type="project" value="UniProtKB-UniRule"/>
</dbReference>
<proteinExistence type="predicted"/>
<dbReference type="PANTHER" id="PTHR47506:SF1">
    <property type="entry name" value="HTH-TYPE TRANSCRIPTIONAL REGULATOR YJDC"/>
    <property type="match status" value="1"/>
</dbReference>
<feature type="DNA-binding region" description="H-T-H motif" evidence="4">
    <location>
        <begin position="29"/>
        <end position="48"/>
    </location>
</feature>
<organism evidence="6 7">
    <name type="scientific">Tenacibaculum soleae</name>
    <dbReference type="NCBI Taxonomy" id="447689"/>
    <lineage>
        <taxon>Bacteria</taxon>
        <taxon>Pseudomonadati</taxon>
        <taxon>Bacteroidota</taxon>
        <taxon>Flavobacteriia</taxon>
        <taxon>Flavobacteriales</taxon>
        <taxon>Flavobacteriaceae</taxon>
        <taxon>Tenacibaculum</taxon>
    </lineage>
</organism>
<sequence length="193" mass="21800">MPRVKLFDENEVLIKAMNLFWKQGYAATSINDLVSHLGINRASLYSTFGDKDTLFKKAFQYYRKTGIEGLRQFFKNHENVKEAFSKLFEIAIDEAICDADKKGCFVVNATTELVPGDPTIFKALEENKKELETVFFNALQKGKDKGQLKSKQDLKTVASLLYTIYSGVRVVSKINPDKKELTSSVNLALSLLN</sequence>
<evidence type="ECO:0000313" key="7">
    <source>
        <dbReference type="Proteomes" id="UP000093186"/>
    </source>
</evidence>
<dbReference type="PRINTS" id="PR00455">
    <property type="entry name" value="HTHTETR"/>
</dbReference>